<evidence type="ECO:0000313" key="12">
    <source>
        <dbReference type="EMBL" id="GGI05646.1"/>
    </source>
</evidence>
<keyword evidence="8 10" id="KW-0472">Membrane</keyword>
<sequence>MGLAEYLSVLRKHWLVIAISAVAGIVLAGLLSTATTPQYQAQSQVFVSTRSGESLGDLVAGNSFTANQVSSYTALVSSPRVLQPVIDELGLADSVDTLAERVTAESPEETVLITISVTDPQPQGAAETADAIASSLATVVAELERPSGGEPSPVQISTVREAQVPEGPVTPRTTLNVALGLALGLLIGVGIAVLRATLDTRVRSDEDVRALTDAPLLGTIAFDEEAVSQPLIVQGSPHSRRAESFRRLRTNLQFLEFDDDRRRVLVTSSLPGEGKSTTAINLAITLAHAGTRVVLVDGDLRRPSVSRYLGLEGSVGLTTVLIGRVPLEAAVQPWGDTNLFVLPSGEIPPNPSELLGSAQMERLVAQLDEQYEVAVIDSAPLLPVTDSAVLARLTGGTILVVRAGEIHNAQVQQALRVLSTGGASLHGVVLNGVAQSDASEYRYQYYEQDGGSDGRSGVGAPSHPGDQMLHGAHSSGRTRSRVGLGGP</sequence>
<dbReference type="EMBL" id="BMDG01000002">
    <property type="protein sequence ID" value="GGI05646.1"/>
    <property type="molecule type" value="Genomic_DNA"/>
</dbReference>
<comment type="caution">
    <text evidence="12">The sequence shown here is derived from an EMBL/GenBank/DDBJ whole genome shotgun (WGS) entry which is preliminary data.</text>
</comment>
<feature type="domain" description="Polysaccharide chain length determinant N-terminal" evidence="11">
    <location>
        <begin position="3"/>
        <end position="89"/>
    </location>
</feature>
<evidence type="ECO:0000256" key="2">
    <source>
        <dbReference type="ARBA" id="ARBA00006683"/>
    </source>
</evidence>
<evidence type="ECO:0000256" key="4">
    <source>
        <dbReference type="ARBA" id="ARBA00022692"/>
    </source>
</evidence>
<keyword evidence="6" id="KW-0067">ATP-binding</keyword>
<feature type="transmembrane region" description="Helical" evidence="10">
    <location>
        <begin position="175"/>
        <end position="194"/>
    </location>
</feature>
<evidence type="ECO:0000313" key="13">
    <source>
        <dbReference type="Proteomes" id="UP000632535"/>
    </source>
</evidence>
<dbReference type="Proteomes" id="UP000632535">
    <property type="component" value="Unassembled WGS sequence"/>
</dbReference>
<dbReference type="InterPro" id="IPR050445">
    <property type="entry name" value="Bact_polysacc_biosynth/exp"/>
</dbReference>
<accession>A0ABQ2B3G9</accession>
<dbReference type="NCBIfam" id="TIGR01007">
    <property type="entry name" value="eps_fam"/>
    <property type="match status" value="1"/>
</dbReference>
<dbReference type="PANTHER" id="PTHR32309:SF13">
    <property type="entry name" value="FERRIC ENTEROBACTIN TRANSPORT PROTEIN FEPE"/>
    <property type="match status" value="1"/>
</dbReference>
<name>A0ABQ2B3G9_9MICO</name>
<comment type="similarity">
    <text evidence="2">Belongs to the CpsC/CapA family.</text>
</comment>
<feature type="transmembrane region" description="Helical" evidence="10">
    <location>
        <begin position="12"/>
        <end position="31"/>
    </location>
</feature>
<feature type="region of interest" description="Disordered" evidence="9">
    <location>
        <begin position="447"/>
        <end position="487"/>
    </location>
</feature>
<evidence type="ECO:0000256" key="6">
    <source>
        <dbReference type="ARBA" id="ARBA00022840"/>
    </source>
</evidence>
<keyword evidence="13" id="KW-1185">Reference proteome</keyword>
<comment type="subcellular location">
    <subcellularLocation>
        <location evidence="1">Cell membrane</location>
        <topology evidence="1">Multi-pass membrane protein</topology>
    </subcellularLocation>
</comment>
<keyword evidence="3" id="KW-1003">Cell membrane</keyword>
<reference evidence="13" key="1">
    <citation type="journal article" date="2019" name="Int. J. Syst. Evol. Microbiol.">
        <title>The Global Catalogue of Microorganisms (GCM) 10K type strain sequencing project: providing services to taxonomists for standard genome sequencing and annotation.</title>
        <authorList>
            <consortium name="The Broad Institute Genomics Platform"/>
            <consortium name="The Broad Institute Genome Sequencing Center for Infectious Disease"/>
            <person name="Wu L."/>
            <person name="Ma J."/>
        </authorList>
    </citation>
    <scope>NUCLEOTIDE SEQUENCE [LARGE SCALE GENOMIC DNA]</scope>
    <source>
        <strain evidence="13">CCM 8653</strain>
    </source>
</reference>
<proteinExistence type="inferred from homology"/>
<evidence type="ECO:0000256" key="1">
    <source>
        <dbReference type="ARBA" id="ARBA00004651"/>
    </source>
</evidence>
<evidence type="ECO:0000256" key="7">
    <source>
        <dbReference type="ARBA" id="ARBA00022989"/>
    </source>
</evidence>
<protein>
    <submittedName>
        <fullName evidence="12">Chromosome partitioning protein</fullName>
    </submittedName>
</protein>
<dbReference type="Gene3D" id="3.40.50.300">
    <property type="entry name" value="P-loop containing nucleotide triphosphate hydrolases"/>
    <property type="match status" value="1"/>
</dbReference>
<dbReference type="InterPro" id="IPR027417">
    <property type="entry name" value="P-loop_NTPase"/>
</dbReference>
<evidence type="ECO:0000256" key="5">
    <source>
        <dbReference type="ARBA" id="ARBA00022741"/>
    </source>
</evidence>
<dbReference type="SUPFAM" id="SSF52540">
    <property type="entry name" value="P-loop containing nucleoside triphosphate hydrolases"/>
    <property type="match status" value="1"/>
</dbReference>
<dbReference type="InterPro" id="IPR033756">
    <property type="entry name" value="YlxH/NBP35"/>
</dbReference>
<dbReference type="InterPro" id="IPR005702">
    <property type="entry name" value="Wzc-like_C"/>
</dbReference>
<gene>
    <name evidence="12" type="ORF">GCM10007368_07210</name>
</gene>
<dbReference type="Pfam" id="PF10609">
    <property type="entry name" value="ParA"/>
    <property type="match status" value="1"/>
</dbReference>
<dbReference type="RefSeq" id="WP_188522286.1">
    <property type="nucleotide sequence ID" value="NZ_BMDG01000002.1"/>
</dbReference>
<keyword evidence="5" id="KW-0547">Nucleotide-binding</keyword>
<evidence type="ECO:0000256" key="8">
    <source>
        <dbReference type="ARBA" id="ARBA00023136"/>
    </source>
</evidence>
<dbReference type="PANTHER" id="PTHR32309">
    <property type="entry name" value="TYROSINE-PROTEIN KINASE"/>
    <property type="match status" value="1"/>
</dbReference>
<dbReference type="CDD" id="cd05387">
    <property type="entry name" value="BY-kinase"/>
    <property type="match status" value="1"/>
</dbReference>
<evidence type="ECO:0000259" key="11">
    <source>
        <dbReference type="Pfam" id="PF02706"/>
    </source>
</evidence>
<evidence type="ECO:0000256" key="10">
    <source>
        <dbReference type="SAM" id="Phobius"/>
    </source>
</evidence>
<keyword evidence="4 10" id="KW-0812">Transmembrane</keyword>
<evidence type="ECO:0000256" key="9">
    <source>
        <dbReference type="SAM" id="MobiDB-lite"/>
    </source>
</evidence>
<organism evidence="12 13">
    <name type="scientific">Isoptericola cucumis</name>
    <dbReference type="NCBI Taxonomy" id="1776856"/>
    <lineage>
        <taxon>Bacteria</taxon>
        <taxon>Bacillati</taxon>
        <taxon>Actinomycetota</taxon>
        <taxon>Actinomycetes</taxon>
        <taxon>Micrococcales</taxon>
        <taxon>Promicromonosporaceae</taxon>
        <taxon>Isoptericola</taxon>
    </lineage>
</organism>
<keyword evidence="7 10" id="KW-1133">Transmembrane helix</keyword>
<dbReference type="Pfam" id="PF02706">
    <property type="entry name" value="Wzz"/>
    <property type="match status" value="1"/>
</dbReference>
<evidence type="ECO:0000256" key="3">
    <source>
        <dbReference type="ARBA" id="ARBA00022475"/>
    </source>
</evidence>
<dbReference type="InterPro" id="IPR003856">
    <property type="entry name" value="LPS_length_determ_N"/>
</dbReference>